<protein>
    <submittedName>
        <fullName evidence="1">Uncharacterized protein</fullName>
    </submittedName>
</protein>
<gene>
    <name evidence="1" type="ORF">BCD_0978</name>
</gene>
<dbReference type="EMBL" id="CP004289">
    <property type="protein sequence ID" value="AHH07044.1"/>
    <property type="molecule type" value="Genomic_DNA"/>
</dbReference>
<proteinExistence type="predicted"/>
<geneLocation type="plasmid" evidence="1">
    <name>unnamed</name>
</geneLocation>
<evidence type="ECO:0000313" key="1">
    <source>
        <dbReference type="EMBL" id="AHH07044.1"/>
    </source>
</evidence>
<accession>W5SIS0</accession>
<reference evidence="1" key="1">
    <citation type="submission" date="2013-02" db="EMBL/GenBank/DDBJ databases">
        <title>Comparative genomics of Borrelia species.</title>
        <authorList>
            <person name="Schwan T.G."/>
            <person name="Raffel S.J."/>
            <person name="Porcella S.F."/>
        </authorList>
    </citation>
    <scope>NUCLEOTIDE SEQUENCE</scope>
    <source>
        <strain evidence="1">DOU</strain>
        <plasmid evidence="1">unnamed</plasmid>
    </source>
</reference>
<dbReference type="HOGENOM" id="CLU_3363642_0_0_12"/>
<organism evidence="1">
    <name type="scientific">Borrelia crocidurae DOU</name>
    <dbReference type="NCBI Taxonomy" id="1293575"/>
    <lineage>
        <taxon>Bacteria</taxon>
        <taxon>Pseudomonadati</taxon>
        <taxon>Spirochaetota</taxon>
        <taxon>Spirochaetia</taxon>
        <taxon>Spirochaetales</taxon>
        <taxon>Borreliaceae</taxon>
        <taxon>Borrelia</taxon>
    </lineage>
</organism>
<name>W5SIS0_9SPIR</name>
<keyword evidence="1" id="KW-0614">Plasmid</keyword>
<sequence length="35" mass="4081">MLSIFFLLCNNYEVKRLLEGAIKLSFFILGIVYVI</sequence>
<dbReference type="AlphaFoldDB" id="W5SIS0"/>